<dbReference type="InterPro" id="IPR036179">
    <property type="entry name" value="Ig-like_dom_sf"/>
</dbReference>
<dbReference type="InterPro" id="IPR013783">
    <property type="entry name" value="Ig-like_fold"/>
</dbReference>
<comment type="caution">
    <text evidence="2">The sequence shown here is derived from an EMBL/GenBank/DDBJ whole genome shotgun (WGS) entry which is preliminary data.</text>
</comment>
<organism evidence="2 3">
    <name type="scientific">Mugilogobius chulae</name>
    <name type="common">yellowstripe goby</name>
    <dbReference type="NCBI Taxonomy" id="88201"/>
    <lineage>
        <taxon>Eukaryota</taxon>
        <taxon>Metazoa</taxon>
        <taxon>Chordata</taxon>
        <taxon>Craniata</taxon>
        <taxon>Vertebrata</taxon>
        <taxon>Euteleostomi</taxon>
        <taxon>Actinopterygii</taxon>
        <taxon>Neopterygii</taxon>
        <taxon>Teleostei</taxon>
        <taxon>Neoteleostei</taxon>
        <taxon>Acanthomorphata</taxon>
        <taxon>Gobiaria</taxon>
        <taxon>Gobiiformes</taxon>
        <taxon>Gobioidei</taxon>
        <taxon>Gobiidae</taxon>
        <taxon>Gobionellinae</taxon>
        <taxon>Mugilogobius</taxon>
    </lineage>
</organism>
<feature type="domain" description="Ig-like" evidence="1">
    <location>
        <begin position="44"/>
        <end position="87"/>
    </location>
</feature>
<evidence type="ECO:0000313" key="2">
    <source>
        <dbReference type="EMBL" id="KAK7877585.1"/>
    </source>
</evidence>
<reference evidence="3" key="1">
    <citation type="submission" date="2024-04" db="EMBL/GenBank/DDBJ databases">
        <title>Salinicola lusitanus LLJ914,a marine bacterium isolated from the Okinawa Trough.</title>
        <authorList>
            <person name="Li J."/>
        </authorList>
    </citation>
    <scope>NUCLEOTIDE SEQUENCE [LARGE SCALE GENOMIC DNA]</scope>
</reference>
<protein>
    <recommendedName>
        <fullName evidence="1">Ig-like domain-containing protein</fullName>
    </recommendedName>
</protein>
<dbReference type="AlphaFoldDB" id="A0AAW0MF32"/>
<evidence type="ECO:0000259" key="1">
    <source>
        <dbReference type="PROSITE" id="PS50835"/>
    </source>
</evidence>
<dbReference type="SUPFAM" id="SSF48726">
    <property type="entry name" value="Immunoglobulin"/>
    <property type="match status" value="1"/>
</dbReference>
<name>A0AAW0MF32_9GOBI</name>
<proteinExistence type="predicted"/>
<evidence type="ECO:0000313" key="3">
    <source>
        <dbReference type="Proteomes" id="UP001460270"/>
    </source>
</evidence>
<sequence>MYRVLASETPEIIPLSPTDTLSRSRLKLNFLEIKIDYKPRQDPPKIHLDTGSGNRNSITVVAGNKLRLDVEISGEPEPTVVWKRGEQ</sequence>
<dbReference type="PROSITE" id="PS50835">
    <property type="entry name" value="IG_LIKE"/>
    <property type="match status" value="1"/>
</dbReference>
<gene>
    <name evidence="2" type="ORF">WMY93_031701</name>
</gene>
<dbReference type="Gene3D" id="2.60.40.10">
    <property type="entry name" value="Immunoglobulins"/>
    <property type="match status" value="1"/>
</dbReference>
<dbReference type="EMBL" id="JBBPFD010000683">
    <property type="protein sequence ID" value="KAK7877585.1"/>
    <property type="molecule type" value="Genomic_DNA"/>
</dbReference>
<dbReference type="Proteomes" id="UP001460270">
    <property type="component" value="Unassembled WGS sequence"/>
</dbReference>
<accession>A0AAW0MF32</accession>
<feature type="non-terminal residue" evidence="2">
    <location>
        <position position="87"/>
    </location>
</feature>
<keyword evidence="3" id="KW-1185">Reference proteome</keyword>
<dbReference type="InterPro" id="IPR007110">
    <property type="entry name" value="Ig-like_dom"/>
</dbReference>